<keyword evidence="2" id="KW-1185">Reference proteome</keyword>
<accession>A0A2P5EYM8</accession>
<comment type="caution">
    <text evidence="1">The sequence shown here is derived from an EMBL/GenBank/DDBJ whole genome shotgun (WGS) entry which is preliminary data.</text>
</comment>
<protein>
    <submittedName>
        <fullName evidence="1">Uncharacterized protein</fullName>
    </submittedName>
</protein>
<feature type="non-terminal residue" evidence="1">
    <location>
        <position position="54"/>
    </location>
</feature>
<dbReference type="Proteomes" id="UP000237000">
    <property type="component" value="Unassembled WGS sequence"/>
</dbReference>
<dbReference type="AlphaFoldDB" id="A0A2P5EYM8"/>
<gene>
    <name evidence="1" type="ORF">TorRG33x02_134970</name>
</gene>
<name>A0A2P5EYM8_TREOI</name>
<evidence type="ECO:0000313" key="1">
    <source>
        <dbReference type="EMBL" id="PON90640.1"/>
    </source>
</evidence>
<dbReference type="InParanoid" id="A0A2P5EYM8"/>
<proteinExistence type="predicted"/>
<evidence type="ECO:0000313" key="2">
    <source>
        <dbReference type="Proteomes" id="UP000237000"/>
    </source>
</evidence>
<organism evidence="1 2">
    <name type="scientific">Trema orientale</name>
    <name type="common">Charcoal tree</name>
    <name type="synonym">Celtis orientalis</name>
    <dbReference type="NCBI Taxonomy" id="63057"/>
    <lineage>
        <taxon>Eukaryota</taxon>
        <taxon>Viridiplantae</taxon>
        <taxon>Streptophyta</taxon>
        <taxon>Embryophyta</taxon>
        <taxon>Tracheophyta</taxon>
        <taxon>Spermatophyta</taxon>
        <taxon>Magnoliopsida</taxon>
        <taxon>eudicotyledons</taxon>
        <taxon>Gunneridae</taxon>
        <taxon>Pentapetalae</taxon>
        <taxon>rosids</taxon>
        <taxon>fabids</taxon>
        <taxon>Rosales</taxon>
        <taxon>Cannabaceae</taxon>
        <taxon>Trema</taxon>
    </lineage>
</organism>
<reference evidence="2" key="1">
    <citation type="submission" date="2016-06" db="EMBL/GenBank/DDBJ databases">
        <title>Parallel loss of symbiosis genes in relatives of nitrogen-fixing non-legume Parasponia.</title>
        <authorList>
            <person name="Van Velzen R."/>
            <person name="Holmer R."/>
            <person name="Bu F."/>
            <person name="Rutten L."/>
            <person name="Van Zeijl A."/>
            <person name="Liu W."/>
            <person name="Santuari L."/>
            <person name="Cao Q."/>
            <person name="Sharma T."/>
            <person name="Shen D."/>
            <person name="Roswanjaya Y."/>
            <person name="Wardhani T."/>
            <person name="Kalhor M.S."/>
            <person name="Jansen J."/>
            <person name="Van den Hoogen J."/>
            <person name="Gungor B."/>
            <person name="Hartog M."/>
            <person name="Hontelez J."/>
            <person name="Verver J."/>
            <person name="Yang W.-C."/>
            <person name="Schijlen E."/>
            <person name="Repin R."/>
            <person name="Schilthuizen M."/>
            <person name="Schranz E."/>
            <person name="Heidstra R."/>
            <person name="Miyata K."/>
            <person name="Fedorova E."/>
            <person name="Kohlen W."/>
            <person name="Bisseling T."/>
            <person name="Smit S."/>
            <person name="Geurts R."/>
        </authorList>
    </citation>
    <scope>NUCLEOTIDE SEQUENCE [LARGE SCALE GENOMIC DNA]</scope>
    <source>
        <strain evidence="2">cv. RG33-2</strain>
    </source>
</reference>
<dbReference type="EMBL" id="JXTC01000081">
    <property type="protein sequence ID" value="PON90640.1"/>
    <property type="molecule type" value="Genomic_DNA"/>
</dbReference>
<sequence length="54" mass="6153">MEKEMLFTFYMNLLGASANVMFKDMGIVVVWRPKLSNANGACGKIELRHRSFEA</sequence>